<dbReference type="InterPro" id="IPR051159">
    <property type="entry name" value="Hexapeptide_acetyltransf"/>
</dbReference>
<name>A0A7K3WJJ6_9ACTN</name>
<dbReference type="InterPro" id="IPR001451">
    <property type="entry name" value="Hexapep"/>
</dbReference>
<keyword evidence="3" id="KW-0677">Repeat</keyword>
<feature type="domain" description="Maltose/galactoside acetyltransferase" evidence="5">
    <location>
        <begin position="5"/>
        <end position="57"/>
    </location>
</feature>
<comment type="caution">
    <text evidence="6">The sequence shown here is derived from an EMBL/GenBank/DDBJ whole genome shotgun (WGS) entry which is preliminary data.</text>
</comment>
<dbReference type="CDD" id="cd03357">
    <property type="entry name" value="LbH_MAT_GAT"/>
    <property type="match status" value="1"/>
</dbReference>
<dbReference type="EMBL" id="JAAGWK010000038">
    <property type="protein sequence ID" value="NEL56624.1"/>
    <property type="molecule type" value="Genomic_DNA"/>
</dbReference>
<proteinExistence type="inferred from homology"/>
<evidence type="ECO:0000256" key="3">
    <source>
        <dbReference type="ARBA" id="ARBA00022737"/>
    </source>
</evidence>
<dbReference type="SUPFAM" id="SSF51161">
    <property type="entry name" value="Trimeric LpxA-like enzymes"/>
    <property type="match status" value="1"/>
</dbReference>
<keyword evidence="7" id="KW-1185">Reference proteome</keyword>
<dbReference type="SMART" id="SM01266">
    <property type="entry name" value="Mac"/>
    <property type="match status" value="1"/>
</dbReference>
<evidence type="ECO:0000259" key="5">
    <source>
        <dbReference type="SMART" id="SM01266"/>
    </source>
</evidence>
<comment type="similarity">
    <text evidence="1">Belongs to the transferase hexapeptide repeat family.</text>
</comment>
<evidence type="ECO:0000313" key="7">
    <source>
        <dbReference type="Proteomes" id="UP000470470"/>
    </source>
</evidence>
<evidence type="ECO:0000256" key="1">
    <source>
        <dbReference type="ARBA" id="ARBA00007274"/>
    </source>
</evidence>
<evidence type="ECO:0000256" key="2">
    <source>
        <dbReference type="ARBA" id="ARBA00022679"/>
    </source>
</evidence>
<dbReference type="GO" id="GO:0016407">
    <property type="term" value="F:acetyltransferase activity"/>
    <property type="evidence" value="ECO:0007669"/>
    <property type="project" value="InterPro"/>
</dbReference>
<dbReference type="PANTHER" id="PTHR23416">
    <property type="entry name" value="SIALIC ACID SYNTHASE-RELATED"/>
    <property type="match status" value="1"/>
</dbReference>
<evidence type="ECO:0000256" key="4">
    <source>
        <dbReference type="ARBA" id="ARBA00023315"/>
    </source>
</evidence>
<gene>
    <name evidence="6" type="ORF">G1H19_21895</name>
</gene>
<keyword evidence="2 6" id="KW-0808">Transferase</keyword>
<protein>
    <submittedName>
        <fullName evidence="6">Sugar O-acetyltransferase</fullName>
    </submittedName>
</protein>
<dbReference type="Proteomes" id="UP000470470">
    <property type="component" value="Unassembled WGS sequence"/>
</dbReference>
<dbReference type="InterPro" id="IPR011004">
    <property type="entry name" value="Trimer_LpxA-like_sf"/>
</dbReference>
<reference evidence="6 7" key="1">
    <citation type="submission" date="2020-02" db="EMBL/GenBank/DDBJ databases">
        <title>The whole genome sequence of CPCC 205119.</title>
        <authorList>
            <person name="Jiang Z."/>
        </authorList>
    </citation>
    <scope>NUCLEOTIDE SEQUENCE [LARGE SCALE GENOMIC DNA]</scope>
    <source>
        <strain evidence="6 7">CPCC 205119</strain>
    </source>
</reference>
<dbReference type="FunFam" id="2.160.10.10:FF:000025">
    <property type="entry name" value="Hexapeptide-repeat containing-acetyltransferase"/>
    <property type="match status" value="1"/>
</dbReference>
<dbReference type="InterPro" id="IPR018357">
    <property type="entry name" value="Hexapep_transf_CS"/>
</dbReference>
<evidence type="ECO:0000313" key="6">
    <source>
        <dbReference type="EMBL" id="NEL56624.1"/>
    </source>
</evidence>
<keyword evidence="4" id="KW-0012">Acyltransferase</keyword>
<dbReference type="PROSITE" id="PS00101">
    <property type="entry name" value="HEXAPEP_TRANSFERASES"/>
    <property type="match status" value="1"/>
</dbReference>
<sequence length="184" mass="19471">MGEMKDRMLAGESYRADDPDLAADSARAAELTARYNAELDRAVRRDLLIELLGSVGGGTTVRSEFRCDYGYQISIGAYCFVNWGGVFLDVGRITLGDHVQIGPNVQLLTATHPLEAGPRREGWEGSAPITLGDNVWLGGGVIVLPGVTIGADTVVGAGAVVTRDLPPGVLAVGNPARVVRDLQR</sequence>
<dbReference type="InterPro" id="IPR024688">
    <property type="entry name" value="Mac_dom"/>
</dbReference>
<dbReference type="PANTHER" id="PTHR23416:SF23">
    <property type="entry name" value="ACETYLTRANSFERASE C18B11.09C-RELATED"/>
    <property type="match status" value="1"/>
</dbReference>
<dbReference type="GO" id="GO:0005829">
    <property type="term" value="C:cytosol"/>
    <property type="evidence" value="ECO:0007669"/>
    <property type="project" value="TreeGrafter"/>
</dbReference>
<accession>A0A7K3WJJ6</accession>
<dbReference type="RefSeq" id="WP_152731477.1">
    <property type="nucleotide sequence ID" value="NZ_JAABOZ010000008.1"/>
</dbReference>
<dbReference type="Gene3D" id="2.160.10.10">
    <property type="entry name" value="Hexapeptide repeat proteins"/>
    <property type="match status" value="1"/>
</dbReference>
<dbReference type="Pfam" id="PF12464">
    <property type="entry name" value="Mac"/>
    <property type="match status" value="1"/>
</dbReference>
<dbReference type="Pfam" id="PF00132">
    <property type="entry name" value="Hexapep"/>
    <property type="match status" value="1"/>
</dbReference>
<dbReference type="AlphaFoldDB" id="A0A7K3WJJ6"/>
<organism evidence="6 7">
    <name type="scientific">Goekera deserti</name>
    <dbReference type="NCBI Taxonomy" id="2497753"/>
    <lineage>
        <taxon>Bacteria</taxon>
        <taxon>Bacillati</taxon>
        <taxon>Actinomycetota</taxon>
        <taxon>Actinomycetes</taxon>
        <taxon>Geodermatophilales</taxon>
        <taxon>Geodermatophilaceae</taxon>
        <taxon>Goekera</taxon>
    </lineage>
</organism>
<dbReference type="GO" id="GO:0008374">
    <property type="term" value="F:O-acyltransferase activity"/>
    <property type="evidence" value="ECO:0007669"/>
    <property type="project" value="TreeGrafter"/>
</dbReference>